<dbReference type="Proteomes" id="UP000631653">
    <property type="component" value="Unassembled WGS sequence"/>
</dbReference>
<accession>A0ABX0K2D6</accession>
<organism evidence="1 2">
    <name type="scientific">Acetobacter conturbans</name>
    <dbReference type="NCBI Taxonomy" id="1737472"/>
    <lineage>
        <taxon>Bacteria</taxon>
        <taxon>Pseudomonadati</taxon>
        <taxon>Pseudomonadota</taxon>
        <taxon>Alphaproteobacteria</taxon>
        <taxon>Acetobacterales</taxon>
        <taxon>Acetobacteraceae</taxon>
        <taxon>Acetobacter</taxon>
    </lineage>
</organism>
<protein>
    <submittedName>
        <fullName evidence="1">Uncharacterized protein</fullName>
    </submittedName>
</protein>
<name>A0ABX0K2D6_9PROT</name>
<keyword evidence="2" id="KW-1185">Reference proteome</keyword>
<evidence type="ECO:0000313" key="1">
    <source>
        <dbReference type="EMBL" id="NHN89415.1"/>
    </source>
</evidence>
<proteinExistence type="predicted"/>
<evidence type="ECO:0000313" key="2">
    <source>
        <dbReference type="Proteomes" id="UP000631653"/>
    </source>
</evidence>
<sequence>MADLAGRRLRLDRPVATASRNFLPLPAAPSFLARQESAGPAALRCASAPRGALPLASGWSIAIEATVVAAR</sequence>
<comment type="caution">
    <text evidence="1">The sequence shown here is derived from an EMBL/GenBank/DDBJ whole genome shotgun (WGS) entry which is preliminary data.</text>
</comment>
<gene>
    <name evidence="1" type="ORF">GOB81_12370</name>
</gene>
<reference evidence="1 2" key="1">
    <citation type="journal article" date="2020" name="Int. J. Syst. Evol. Microbiol.">
        <title>Novel acetic acid bacteria from cider fermentations: Acetobacter conturbans sp. nov. and Acetobacter fallax sp. nov.</title>
        <authorList>
            <person name="Sombolestani A.S."/>
            <person name="Cleenwerck I."/>
            <person name="Cnockaert M."/>
            <person name="Borremans W."/>
            <person name="Wieme A.D."/>
            <person name="De Vuyst L."/>
            <person name="Vandamme P."/>
        </authorList>
    </citation>
    <scope>NUCLEOTIDE SEQUENCE [LARGE SCALE GENOMIC DNA]</scope>
    <source>
        <strain evidence="1 2">LMG 1627</strain>
    </source>
</reference>
<dbReference type="EMBL" id="WOSY01000012">
    <property type="protein sequence ID" value="NHN89415.1"/>
    <property type="molecule type" value="Genomic_DNA"/>
</dbReference>